<dbReference type="GO" id="GO:0004301">
    <property type="term" value="F:epoxide hydrolase activity"/>
    <property type="evidence" value="ECO:0007669"/>
    <property type="project" value="TreeGrafter"/>
</dbReference>
<organism evidence="3 4">
    <name type="scientific">Letharia columbiana</name>
    <dbReference type="NCBI Taxonomy" id="112416"/>
    <lineage>
        <taxon>Eukaryota</taxon>
        <taxon>Fungi</taxon>
        <taxon>Dikarya</taxon>
        <taxon>Ascomycota</taxon>
        <taxon>Pezizomycotina</taxon>
        <taxon>Lecanoromycetes</taxon>
        <taxon>OSLEUM clade</taxon>
        <taxon>Lecanoromycetidae</taxon>
        <taxon>Lecanorales</taxon>
        <taxon>Lecanorineae</taxon>
        <taxon>Parmeliaceae</taxon>
        <taxon>Letharia</taxon>
    </lineage>
</organism>
<dbReference type="InterPro" id="IPR000639">
    <property type="entry name" value="Epox_hydrolase-like"/>
</dbReference>
<reference evidence="3 4" key="1">
    <citation type="journal article" date="2020" name="Genomics">
        <title>Complete, high-quality genomes from long-read metagenomic sequencing of two wolf lichen thalli reveals enigmatic genome architecture.</title>
        <authorList>
            <person name="McKenzie S.K."/>
            <person name="Walston R.F."/>
            <person name="Allen J.L."/>
        </authorList>
    </citation>
    <scope>NUCLEOTIDE SEQUENCE [LARGE SCALE GENOMIC DNA]</scope>
    <source>
        <strain evidence="3">WasteWater2</strain>
    </source>
</reference>
<accession>A0A8H6CQT3</accession>
<keyword evidence="1" id="KW-0378">Hydrolase</keyword>
<gene>
    <name evidence="3" type="ORF">HO173_012205</name>
</gene>
<dbReference type="RefSeq" id="XP_037159057.1">
    <property type="nucleotide sequence ID" value="XM_037314077.1"/>
</dbReference>
<dbReference type="EMBL" id="JACCJC010000085">
    <property type="protein sequence ID" value="KAF6227566.1"/>
    <property type="molecule type" value="Genomic_DNA"/>
</dbReference>
<sequence>MISNAPIHKKGKDTMAPTNPFSYPSTYNNIAITPNTTVSYISAGSPTLPTLLLLHGFPSSSNQFRNHIPLLSTTYHVLAPDLPGFGLTTFPPEYDFTFDHLALTISAFLTALNIGTYAMYIFDYGAPVGLRLALSNPSSIKAIISQNGNAYVEGLGHPFWDPIEALWADPSPHNYEIVRNGVLTLEATVYQYTSGVPSDGLPLVNPAAYTYDYLKNVQTPADQDRQLALFYDYRNNVAMYPAFQAYFRESQVPLLAVWGKNDPAFVPAGAEAFKRDLPRAEVKFVDTGHFALETKVEAIADETLQFLRRVGY</sequence>
<feature type="domain" description="AB hydrolase-1" evidence="2">
    <location>
        <begin position="49"/>
        <end position="295"/>
    </location>
</feature>
<proteinExistence type="predicted"/>
<dbReference type="InterPro" id="IPR051340">
    <property type="entry name" value="Haloalkane_dehalogenase"/>
</dbReference>
<protein>
    <recommendedName>
        <fullName evidence="2">AB hydrolase-1 domain-containing protein</fullName>
    </recommendedName>
</protein>
<dbReference type="PANTHER" id="PTHR42977:SF3">
    <property type="entry name" value="AB HYDROLASE-1 DOMAIN-CONTAINING PROTEIN"/>
    <property type="match status" value="1"/>
</dbReference>
<dbReference type="PRINTS" id="PR00412">
    <property type="entry name" value="EPOXHYDRLASE"/>
</dbReference>
<dbReference type="InterPro" id="IPR000073">
    <property type="entry name" value="AB_hydrolase_1"/>
</dbReference>
<dbReference type="OrthoDB" id="284184at2759"/>
<dbReference type="PANTHER" id="PTHR42977">
    <property type="entry name" value="HYDROLASE-RELATED"/>
    <property type="match status" value="1"/>
</dbReference>
<evidence type="ECO:0000256" key="1">
    <source>
        <dbReference type="ARBA" id="ARBA00022801"/>
    </source>
</evidence>
<dbReference type="SUPFAM" id="SSF53474">
    <property type="entry name" value="alpha/beta-Hydrolases"/>
    <property type="match status" value="1"/>
</dbReference>
<comment type="caution">
    <text evidence="3">The sequence shown here is derived from an EMBL/GenBank/DDBJ whole genome shotgun (WGS) entry which is preliminary data.</text>
</comment>
<keyword evidence="4" id="KW-1185">Reference proteome</keyword>
<evidence type="ECO:0000313" key="3">
    <source>
        <dbReference type="EMBL" id="KAF6227566.1"/>
    </source>
</evidence>
<dbReference type="Gene3D" id="3.40.50.1820">
    <property type="entry name" value="alpha/beta hydrolase"/>
    <property type="match status" value="1"/>
</dbReference>
<evidence type="ECO:0000259" key="2">
    <source>
        <dbReference type="Pfam" id="PF00561"/>
    </source>
</evidence>
<dbReference type="Pfam" id="PF00561">
    <property type="entry name" value="Abhydrolase_1"/>
    <property type="match status" value="1"/>
</dbReference>
<dbReference type="AlphaFoldDB" id="A0A8H6CQT3"/>
<dbReference type="Proteomes" id="UP000578531">
    <property type="component" value="Unassembled WGS sequence"/>
</dbReference>
<name>A0A8H6CQT3_9LECA</name>
<dbReference type="GeneID" id="59293841"/>
<dbReference type="InterPro" id="IPR029058">
    <property type="entry name" value="AB_hydrolase_fold"/>
</dbReference>
<evidence type="ECO:0000313" key="4">
    <source>
        <dbReference type="Proteomes" id="UP000578531"/>
    </source>
</evidence>